<proteinExistence type="predicted"/>
<dbReference type="OrthoDB" id="9798476at2"/>
<dbReference type="PANTHER" id="PTHR39158">
    <property type="entry name" value="OS08G0560600 PROTEIN"/>
    <property type="match status" value="1"/>
</dbReference>
<dbReference type="KEGG" id="tid:Thein_0067"/>
<dbReference type="Proteomes" id="UP000006793">
    <property type="component" value="Chromosome"/>
</dbReference>
<dbReference type="RefSeq" id="WP_013906699.1">
    <property type="nucleotide sequence ID" value="NC_015681.1"/>
</dbReference>
<dbReference type="eggNOG" id="ENOG5032TNY">
    <property type="taxonomic scope" value="Bacteria"/>
</dbReference>
<dbReference type="PATRIC" id="fig|667014.3.peg.72"/>
<evidence type="ECO:0000313" key="4">
    <source>
        <dbReference type="Proteomes" id="UP000006793"/>
    </source>
</evidence>
<sequence length="173" mass="20383">MSLLIFQRLAEQRIQEAINRGELENLPGKGKPLELEDLSHVPQELRLAYKVLKNAGFLPPEAELLKEIRTVEDLIEHMEDEEHKLRQIKKLNYLILKLNQFRPKPMHLEKEQRYYEKIVEKIEVFGSKKARAKQLEKLEEGQIPKIDYKRIEQQTILSTVARLANAISPKRRP</sequence>
<dbReference type="InterPro" id="IPR018961">
    <property type="entry name" value="DnaJ_homolog_subfam-C_membr-28"/>
</dbReference>
<keyword evidence="1" id="KW-0175">Coiled coil</keyword>
<evidence type="ECO:0000313" key="3">
    <source>
        <dbReference type="EMBL" id="AEH43952.1"/>
    </source>
</evidence>
<protein>
    <submittedName>
        <fullName evidence="3">DnaJ like protein</fullName>
    </submittedName>
</protein>
<dbReference type="AlphaFoldDB" id="F8A8E8"/>
<feature type="domain" description="DnaJ homologue subfamily C member 28 conserved" evidence="2">
    <location>
        <begin position="9"/>
        <end position="75"/>
    </location>
</feature>
<reference evidence="3 4" key="2">
    <citation type="journal article" date="2012" name="Stand. Genomic Sci.">
        <title>Complete genome sequence of the thermophilic sulfate-reducing ocean bacterium Thermodesulfatator indicus type strain (CIR29812(T)).</title>
        <authorList>
            <person name="Anderson I."/>
            <person name="Saunders E."/>
            <person name="Lapidus A."/>
            <person name="Nolan M."/>
            <person name="Lucas S."/>
            <person name="Tice H."/>
            <person name="Del Rio T.G."/>
            <person name="Cheng J.F."/>
            <person name="Han C."/>
            <person name="Tapia R."/>
            <person name="Goodwin L.A."/>
            <person name="Pitluck S."/>
            <person name="Liolios K."/>
            <person name="Mavromatis K."/>
            <person name="Pagani I."/>
            <person name="Ivanova N."/>
            <person name="Mikhailova N."/>
            <person name="Pati A."/>
            <person name="Chen A."/>
            <person name="Palaniappan K."/>
            <person name="Land M."/>
            <person name="Hauser L."/>
            <person name="Jeffries C.D."/>
            <person name="Chang Y.J."/>
            <person name="Brambilla E.M."/>
            <person name="Rohde M."/>
            <person name="Spring S."/>
            <person name="Goker M."/>
            <person name="Detter J.C."/>
            <person name="Woyke T."/>
            <person name="Bristow J."/>
            <person name="Eisen J.A."/>
            <person name="Markowitz V."/>
            <person name="Hugenholtz P."/>
            <person name="Kyrpides N.C."/>
            <person name="Klenk H.P."/>
        </authorList>
    </citation>
    <scope>NUCLEOTIDE SEQUENCE [LARGE SCALE GENOMIC DNA]</scope>
    <source>
        <strain evidence="4">DSM 15286 / JCM 11887 / CIR29812</strain>
    </source>
</reference>
<reference evidence="4" key="1">
    <citation type="submission" date="2011-04" db="EMBL/GenBank/DDBJ databases">
        <title>The complete genome of Thermodesulfatator indicus DSM 15286.</title>
        <authorList>
            <person name="Lucas S."/>
            <person name="Copeland A."/>
            <person name="Lapidus A."/>
            <person name="Bruce D."/>
            <person name="Goodwin L."/>
            <person name="Pitluck S."/>
            <person name="Peters L."/>
            <person name="Kyrpides N."/>
            <person name="Mavromatis K."/>
            <person name="Pagani I."/>
            <person name="Ivanova N."/>
            <person name="Saunders L."/>
            <person name="Detter J.C."/>
            <person name="Tapia R."/>
            <person name="Han C."/>
            <person name="Land M."/>
            <person name="Hauser L."/>
            <person name="Markowitz V."/>
            <person name="Cheng J.-F."/>
            <person name="Hugenholtz P."/>
            <person name="Woyke T."/>
            <person name="Wu D."/>
            <person name="Spring S."/>
            <person name="Schroeder M."/>
            <person name="Brambilla E."/>
            <person name="Klenk H.-P."/>
            <person name="Eisen J.A."/>
        </authorList>
    </citation>
    <scope>NUCLEOTIDE SEQUENCE [LARGE SCALE GENOMIC DNA]</scope>
    <source>
        <strain evidence="4">DSM 15286 / JCM 11887 / CIR29812</strain>
    </source>
</reference>
<dbReference type="PaxDb" id="667014-Thein_0067"/>
<name>F8A8E8_THEID</name>
<accession>F8A8E8</accession>
<dbReference type="InParanoid" id="F8A8E8"/>
<keyword evidence="4" id="KW-1185">Reference proteome</keyword>
<evidence type="ECO:0000256" key="1">
    <source>
        <dbReference type="SAM" id="Coils"/>
    </source>
</evidence>
<evidence type="ECO:0000259" key="2">
    <source>
        <dbReference type="Pfam" id="PF09350"/>
    </source>
</evidence>
<dbReference type="EMBL" id="CP002683">
    <property type="protein sequence ID" value="AEH43952.1"/>
    <property type="molecule type" value="Genomic_DNA"/>
</dbReference>
<feature type="coiled-coil region" evidence="1">
    <location>
        <begin position="61"/>
        <end position="91"/>
    </location>
</feature>
<dbReference type="PANTHER" id="PTHR39158:SF1">
    <property type="entry name" value="DNAJ HOMOLOG SUBFAMILY C MEMBER 28"/>
    <property type="match status" value="1"/>
</dbReference>
<dbReference type="STRING" id="667014.Thein_0067"/>
<dbReference type="InterPro" id="IPR052573">
    <property type="entry name" value="DnaJ_C_subfamily_28"/>
</dbReference>
<dbReference type="Pfam" id="PF09350">
    <property type="entry name" value="DJC28_CD"/>
    <property type="match status" value="1"/>
</dbReference>
<organism evidence="3 4">
    <name type="scientific">Thermodesulfatator indicus (strain DSM 15286 / JCM 11887 / CIR29812)</name>
    <dbReference type="NCBI Taxonomy" id="667014"/>
    <lineage>
        <taxon>Bacteria</taxon>
        <taxon>Pseudomonadati</taxon>
        <taxon>Thermodesulfobacteriota</taxon>
        <taxon>Thermodesulfobacteria</taxon>
        <taxon>Thermodesulfobacteriales</taxon>
        <taxon>Thermodesulfatatoraceae</taxon>
        <taxon>Thermodesulfatator</taxon>
    </lineage>
</organism>
<gene>
    <name evidence="3" type="ordered locus">Thein_0067</name>
</gene>
<dbReference type="HOGENOM" id="CLU_129296_0_0_0"/>